<evidence type="ECO:0000313" key="7">
    <source>
        <dbReference type="Proteomes" id="UP000087171"/>
    </source>
</evidence>
<evidence type="ECO:0000256" key="4">
    <source>
        <dbReference type="ARBA" id="ARBA00023242"/>
    </source>
</evidence>
<dbReference type="GO" id="GO:0005634">
    <property type="term" value="C:nucleus"/>
    <property type="evidence" value="ECO:0007669"/>
    <property type="project" value="UniProtKB-SubCell"/>
</dbReference>
<reference evidence="7" key="1">
    <citation type="journal article" date="2013" name="Nat. Biotechnol.">
        <title>Draft genome sequence of chickpea (Cicer arietinum) provides a resource for trait improvement.</title>
        <authorList>
            <person name="Varshney R.K."/>
            <person name="Song C."/>
            <person name="Saxena R.K."/>
            <person name="Azam S."/>
            <person name="Yu S."/>
            <person name="Sharpe A.G."/>
            <person name="Cannon S."/>
            <person name="Baek J."/>
            <person name="Rosen B.D."/>
            <person name="Tar'an B."/>
            <person name="Millan T."/>
            <person name="Zhang X."/>
            <person name="Ramsay L.D."/>
            <person name="Iwata A."/>
            <person name="Wang Y."/>
            <person name="Nelson W."/>
            <person name="Farmer A.D."/>
            <person name="Gaur P.M."/>
            <person name="Soderlund C."/>
            <person name="Penmetsa R.V."/>
            <person name="Xu C."/>
            <person name="Bharti A.K."/>
            <person name="He W."/>
            <person name="Winter P."/>
            <person name="Zhao S."/>
            <person name="Hane J.K."/>
            <person name="Carrasquilla-Garcia N."/>
            <person name="Condie J.A."/>
            <person name="Upadhyaya H.D."/>
            <person name="Luo M.C."/>
            <person name="Thudi M."/>
            <person name="Gowda C.L."/>
            <person name="Singh N.P."/>
            <person name="Lichtenzveig J."/>
            <person name="Gali K.K."/>
            <person name="Rubio J."/>
            <person name="Nadarajan N."/>
            <person name="Dolezel J."/>
            <person name="Bansal K.C."/>
            <person name="Xu X."/>
            <person name="Edwards D."/>
            <person name="Zhang G."/>
            <person name="Kahl G."/>
            <person name="Gil J."/>
            <person name="Singh K.B."/>
            <person name="Datta S.K."/>
            <person name="Jackson S.A."/>
            <person name="Wang J."/>
            <person name="Cook D.R."/>
        </authorList>
    </citation>
    <scope>NUCLEOTIDE SEQUENCE [LARGE SCALE GENOMIC DNA]</scope>
    <source>
        <strain evidence="7">cv. CDC Frontier</strain>
    </source>
</reference>
<dbReference type="PANTHER" id="PTHR31636">
    <property type="entry name" value="OSJNBA0084A10.13 PROTEIN-RELATED"/>
    <property type="match status" value="1"/>
</dbReference>
<dbReference type="InterPro" id="IPR005202">
    <property type="entry name" value="TF_GRAS"/>
</dbReference>
<feature type="short sequence motif" description="VHIID" evidence="5">
    <location>
        <begin position="229"/>
        <end position="233"/>
    </location>
</feature>
<sequence length="500" mass="56026">MNMNMETDLDMVMDGVPNILELSNYSYSTTTTHTSDDEATWNNNLSPLIDLDFFTADQDHFHDFIHSLTNDGITAVDSNLVNTITDQEEEESIGYESNSNSSTEEDHDRKGLRLVHLLMAAAEALTGTNKSHDLARVILIRLKELVSPTHGTNMERLAAYFTDALQTLLNGTNCAHSTNHHKLCVLSGPHQNDILYAFQLLQDMSPYVKFAHFTANQAILEAVVHERRVHIVDYDVMEGAQWASLIQSFSSRKDGLPGPHLRITALSRNSGRGSGQRSIATVQETGRRLTAFATSVGQPFTFHQCKLDSEETFRTSSLKLVRGEALMFNCVMHLPHLSYRSSDSISSFFNGAKELRPKLVTLVEEEVGPLDDAGFVGLFMDSLHRYSAMYDSLEDGFPMNKWSRSLVERVFLGPLITGSVARLYITGEVEEQERSSWGEWLSASGFKGVALSYGNYCQAKLLLGLFNDGYRVEEVDNNKLVLGWKSRHLLSTSIWSFMLE</sequence>
<evidence type="ECO:0000256" key="5">
    <source>
        <dbReference type="PROSITE-ProRule" id="PRU01191"/>
    </source>
</evidence>
<evidence type="ECO:0000313" key="8">
    <source>
        <dbReference type="RefSeq" id="XP_012567942.1"/>
    </source>
</evidence>
<dbReference type="AlphaFoldDB" id="A0A1S3DWT6"/>
<protein>
    <submittedName>
        <fullName evidence="8">Nodulation-signaling pathway 2 protein-like</fullName>
    </submittedName>
</protein>
<dbReference type="Proteomes" id="UP000087171">
    <property type="component" value="Chromosome Ca1"/>
</dbReference>
<organism evidence="7 8">
    <name type="scientific">Cicer arietinum</name>
    <name type="common">Chickpea</name>
    <name type="synonym">Garbanzo</name>
    <dbReference type="NCBI Taxonomy" id="3827"/>
    <lineage>
        <taxon>Eukaryota</taxon>
        <taxon>Viridiplantae</taxon>
        <taxon>Streptophyta</taxon>
        <taxon>Embryophyta</taxon>
        <taxon>Tracheophyta</taxon>
        <taxon>Spermatophyta</taxon>
        <taxon>Magnoliopsida</taxon>
        <taxon>eudicotyledons</taxon>
        <taxon>Gunneridae</taxon>
        <taxon>Pentapetalae</taxon>
        <taxon>rosids</taxon>
        <taxon>fabids</taxon>
        <taxon>Fabales</taxon>
        <taxon>Fabaceae</taxon>
        <taxon>Papilionoideae</taxon>
        <taxon>50 kb inversion clade</taxon>
        <taxon>NPAAA clade</taxon>
        <taxon>Hologalegina</taxon>
        <taxon>IRL clade</taxon>
        <taxon>Cicereae</taxon>
        <taxon>Cicer</taxon>
    </lineage>
</organism>
<dbReference type="PROSITE" id="PS50985">
    <property type="entry name" value="GRAS"/>
    <property type="match status" value="1"/>
</dbReference>
<proteinExistence type="inferred from homology"/>
<evidence type="ECO:0000256" key="3">
    <source>
        <dbReference type="ARBA" id="ARBA00023163"/>
    </source>
</evidence>
<evidence type="ECO:0000256" key="1">
    <source>
        <dbReference type="ARBA" id="ARBA00004123"/>
    </source>
</evidence>
<comment type="caution">
    <text evidence="5">Lacks conserved residue(s) required for the propagation of feature annotation.</text>
</comment>
<accession>A0A1S3DWT6</accession>
<feature type="region of interest" description="Disordered" evidence="6">
    <location>
        <begin position="87"/>
        <end position="107"/>
    </location>
</feature>
<feature type="region of interest" description="Leucine repeat II (LRII)" evidence="5">
    <location>
        <begin position="284"/>
        <end position="316"/>
    </location>
</feature>
<reference evidence="8" key="2">
    <citation type="submission" date="2025-08" db="UniProtKB">
        <authorList>
            <consortium name="RefSeq"/>
        </authorList>
    </citation>
    <scope>IDENTIFICATION</scope>
    <source>
        <tissue evidence="8">Etiolated seedlings</tissue>
    </source>
</reference>
<name>A0A1S3DWT6_CICAR</name>
<dbReference type="OrthoDB" id="646981at2759"/>
<dbReference type="STRING" id="3827.A0A1S3DWT6"/>
<dbReference type="KEGG" id="cam:101494108"/>
<evidence type="ECO:0000256" key="2">
    <source>
        <dbReference type="ARBA" id="ARBA00023015"/>
    </source>
</evidence>
<dbReference type="Pfam" id="PF03514">
    <property type="entry name" value="GRAS"/>
    <property type="match status" value="1"/>
</dbReference>
<keyword evidence="7" id="KW-1185">Reference proteome</keyword>
<feature type="region of interest" description="SAW" evidence="5">
    <location>
        <begin position="421"/>
        <end position="496"/>
    </location>
</feature>
<dbReference type="GeneID" id="101494108"/>
<evidence type="ECO:0000256" key="6">
    <source>
        <dbReference type="SAM" id="MobiDB-lite"/>
    </source>
</evidence>
<dbReference type="RefSeq" id="XP_012567942.1">
    <property type="nucleotide sequence ID" value="XM_012712488.2"/>
</dbReference>
<keyword evidence="3" id="KW-0804">Transcription</keyword>
<keyword evidence="2" id="KW-0805">Transcription regulation</keyword>
<gene>
    <name evidence="8" type="primary">LOC101494108</name>
</gene>
<dbReference type="GO" id="GO:0009610">
    <property type="term" value="P:response to symbiotic fungus"/>
    <property type="evidence" value="ECO:0007669"/>
    <property type="project" value="UniProtKB-ARBA"/>
</dbReference>
<comment type="subcellular location">
    <subcellularLocation>
        <location evidence="1">Nucleus</location>
    </subcellularLocation>
</comment>
<keyword evidence="4" id="KW-0539">Nucleus</keyword>
<comment type="similarity">
    <text evidence="5">Belongs to the GRAS family.</text>
</comment>
<dbReference type="SMR" id="A0A1S3DWT6"/>